<feature type="compositionally biased region" description="Polar residues" evidence="1">
    <location>
        <begin position="137"/>
        <end position="148"/>
    </location>
</feature>
<accession>A0ABT7KI21</accession>
<evidence type="ECO:0000313" key="2">
    <source>
        <dbReference type="EMBL" id="MDL2408283.1"/>
    </source>
</evidence>
<reference evidence="2" key="1">
    <citation type="submission" date="2023-06" db="EMBL/GenBank/DDBJ databases">
        <title>Phylogenetic Diversity of Rhizobium strains.</title>
        <authorList>
            <person name="Moura F.T."/>
            <person name="Helene L.C.F."/>
            <person name="Hungria M."/>
        </authorList>
    </citation>
    <scope>NUCLEOTIDE SEQUENCE</scope>
    <source>
        <strain evidence="2">CCGE524</strain>
    </source>
</reference>
<dbReference type="Proteomes" id="UP001172630">
    <property type="component" value="Unassembled WGS sequence"/>
</dbReference>
<gene>
    <name evidence="2" type="ORF">PY650_22070</name>
</gene>
<evidence type="ECO:0008006" key="4">
    <source>
        <dbReference type="Google" id="ProtNLM"/>
    </source>
</evidence>
<protein>
    <recommendedName>
        <fullName evidence="4">Transcriptional regulator</fullName>
    </recommendedName>
</protein>
<sequence>MKTQQRKFVVELKSARRRTTTQPASIWGDTDLKALAREAEVDAPHLFEPNVVSNGPKREGEPWPDPKPKTHLNNNFETGDDKQISAPSLDAEQICPPQQDNGLTFTSVSPLKEGSSRRPRKDAKRRRETNVNYHADGTTSLPSAQSNDSHGDISVDELIALDEENRRLKALLVKHLLQQNMQIRKMLARFGGN</sequence>
<organism evidence="2 3">
    <name type="scientific">Rhizobium calliandrae</name>
    <dbReference type="NCBI Taxonomy" id="1312182"/>
    <lineage>
        <taxon>Bacteria</taxon>
        <taxon>Pseudomonadati</taxon>
        <taxon>Pseudomonadota</taxon>
        <taxon>Alphaproteobacteria</taxon>
        <taxon>Hyphomicrobiales</taxon>
        <taxon>Rhizobiaceae</taxon>
        <taxon>Rhizobium/Agrobacterium group</taxon>
        <taxon>Rhizobium</taxon>
    </lineage>
</organism>
<feature type="compositionally biased region" description="Basic and acidic residues" evidence="1">
    <location>
        <begin position="56"/>
        <end position="68"/>
    </location>
</feature>
<evidence type="ECO:0000256" key="1">
    <source>
        <dbReference type="SAM" id="MobiDB-lite"/>
    </source>
</evidence>
<feature type="region of interest" description="Disordered" evidence="1">
    <location>
        <begin position="45"/>
        <end position="150"/>
    </location>
</feature>
<comment type="caution">
    <text evidence="2">The sequence shown here is derived from an EMBL/GenBank/DDBJ whole genome shotgun (WGS) entry which is preliminary data.</text>
</comment>
<feature type="compositionally biased region" description="Polar residues" evidence="1">
    <location>
        <begin position="96"/>
        <end position="109"/>
    </location>
</feature>
<evidence type="ECO:0000313" key="3">
    <source>
        <dbReference type="Proteomes" id="UP001172630"/>
    </source>
</evidence>
<keyword evidence="3" id="KW-1185">Reference proteome</keyword>
<feature type="compositionally biased region" description="Basic residues" evidence="1">
    <location>
        <begin position="117"/>
        <end position="127"/>
    </location>
</feature>
<name>A0ABT7KI21_9HYPH</name>
<dbReference type="RefSeq" id="WP_285881682.1">
    <property type="nucleotide sequence ID" value="NZ_JARFYN010000031.1"/>
</dbReference>
<proteinExistence type="predicted"/>
<dbReference type="EMBL" id="JARFYN010000031">
    <property type="protein sequence ID" value="MDL2408283.1"/>
    <property type="molecule type" value="Genomic_DNA"/>
</dbReference>